<dbReference type="Proteomes" id="UP000427716">
    <property type="component" value="Chromosome"/>
</dbReference>
<dbReference type="SUPFAM" id="SSF51735">
    <property type="entry name" value="NAD(P)-binding Rossmann-fold domains"/>
    <property type="match status" value="1"/>
</dbReference>
<dbReference type="InterPro" id="IPR051265">
    <property type="entry name" value="HIBADH-related_NP60_sf"/>
</dbReference>
<dbReference type="RefSeq" id="WP_156227215.1">
    <property type="nucleotide sequence ID" value="NZ_CP046415.1"/>
</dbReference>
<dbReference type="InterPro" id="IPR015815">
    <property type="entry name" value="HIBADH-related"/>
</dbReference>
<dbReference type="EMBL" id="CP046415">
    <property type="protein sequence ID" value="QGT77402.1"/>
    <property type="molecule type" value="Genomic_DNA"/>
</dbReference>
<feature type="domain" description="3-hydroxyisobutyrate dehydrogenase-like NAD-binding" evidence="5">
    <location>
        <begin position="159"/>
        <end position="275"/>
    </location>
</feature>
<dbReference type="KEGG" id="ghl:GM160_00075"/>
<dbReference type="GO" id="GO:0016054">
    <property type="term" value="P:organic acid catabolic process"/>
    <property type="evidence" value="ECO:0007669"/>
    <property type="project" value="UniProtKB-ARBA"/>
</dbReference>
<evidence type="ECO:0000259" key="5">
    <source>
        <dbReference type="Pfam" id="PF14833"/>
    </source>
</evidence>
<keyword evidence="7" id="KW-1185">Reference proteome</keyword>
<accession>A0A6I6D7Q7</accession>
<dbReference type="InterPro" id="IPR036291">
    <property type="entry name" value="NAD(P)-bd_dom_sf"/>
</dbReference>
<organism evidence="6 7">
    <name type="scientific">Guyparkeria halophila</name>
    <dbReference type="NCBI Taxonomy" id="47960"/>
    <lineage>
        <taxon>Bacteria</taxon>
        <taxon>Pseudomonadati</taxon>
        <taxon>Pseudomonadota</taxon>
        <taxon>Gammaproteobacteria</taxon>
        <taxon>Chromatiales</taxon>
        <taxon>Thioalkalibacteraceae</taxon>
        <taxon>Guyparkeria</taxon>
    </lineage>
</organism>
<evidence type="ECO:0000313" key="6">
    <source>
        <dbReference type="EMBL" id="QGT77402.1"/>
    </source>
</evidence>
<feature type="domain" description="6-phosphogluconate dehydrogenase NADP-binding" evidence="4">
    <location>
        <begin position="4"/>
        <end position="149"/>
    </location>
</feature>
<dbReference type="InterPro" id="IPR013328">
    <property type="entry name" value="6PGD_dom2"/>
</dbReference>
<dbReference type="SUPFAM" id="SSF48179">
    <property type="entry name" value="6-phosphogluconate dehydrogenase C-terminal domain-like"/>
    <property type="match status" value="1"/>
</dbReference>
<evidence type="ECO:0000259" key="4">
    <source>
        <dbReference type="Pfam" id="PF03446"/>
    </source>
</evidence>
<dbReference type="PROSITE" id="PS00895">
    <property type="entry name" value="3_HYDROXYISOBUT_DH"/>
    <property type="match status" value="1"/>
</dbReference>
<name>A0A6I6D7Q7_9GAMM</name>
<dbReference type="GO" id="GO:0016491">
    <property type="term" value="F:oxidoreductase activity"/>
    <property type="evidence" value="ECO:0007669"/>
    <property type="project" value="UniProtKB-KW"/>
</dbReference>
<keyword evidence="1" id="KW-0560">Oxidoreductase</keyword>
<dbReference type="AlphaFoldDB" id="A0A6I6D7Q7"/>
<evidence type="ECO:0000313" key="7">
    <source>
        <dbReference type="Proteomes" id="UP000427716"/>
    </source>
</evidence>
<sequence length="286" mass="30849">MNTTIGVIGLGLMGTAMARRLAQSGWAVTGYNRHPREIEDIPTAANLAELADRAETLWLMVSDHKACREVIDTLGEAGVRDHVVINSSTIAPSESAEIARRVEALGGEYLEAPVLGSIPQAQSGTLQLLLGGEADLVERLDPLLRTLGTPTHFGEIRSGAGAKLAFNQLIGSLTAAFSMSLGLVQREGVDVDKFMATLRESALYAPTFDKKLDNMLGHSFEKANFPLKHLLKDIRLFTQSAGGQGIDTHLLIGLQHVLEEGIYAGHGNHDYSSLFESIVREQATTH</sequence>
<evidence type="ECO:0000256" key="1">
    <source>
        <dbReference type="ARBA" id="ARBA00023002"/>
    </source>
</evidence>
<reference evidence="6 7" key="1">
    <citation type="submission" date="2019-11" db="EMBL/GenBank/DDBJ databases">
        <authorList>
            <person name="Zhang J."/>
            <person name="Sun C."/>
        </authorList>
    </citation>
    <scope>NUCLEOTIDE SEQUENCE [LARGE SCALE GENOMIC DNA]</scope>
    <source>
        <strain evidence="7">sp2</strain>
    </source>
</reference>
<dbReference type="PIRSF" id="PIRSF000103">
    <property type="entry name" value="HIBADH"/>
    <property type="match status" value="1"/>
</dbReference>
<dbReference type="Gene3D" id="1.10.1040.10">
    <property type="entry name" value="N-(1-d-carboxylethyl)-l-norvaline Dehydrogenase, domain 2"/>
    <property type="match status" value="1"/>
</dbReference>
<dbReference type="Pfam" id="PF03446">
    <property type="entry name" value="NAD_binding_2"/>
    <property type="match status" value="1"/>
</dbReference>
<evidence type="ECO:0000256" key="2">
    <source>
        <dbReference type="ARBA" id="ARBA00023027"/>
    </source>
</evidence>
<dbReference type="PANTHER" id="PTHR43580:SF9">
    <property type="entry name" value="GLYOXYLATE_SUCCINIC SEMIALDEHYDE REDUCTASE 1"/>
    <property type="match status" value="1"/>
</dbReference>
<dbReference type="GO" id="GO:0050661">
    <property type="term" value="F:NADP binding"/>
    <property type="evidence" value="ECO:0007669"/>
    <property type="project" value="InterPro"/>
</dbReference>
<evidence type="ECO:0000256" key="3">
    <source>
        <dbReference type="PIRSR" id="PIRSR000103-1"/>
    </source>
</evidence>
<keyword evidence="2" id="KW-0520">NAD</keyword>
<dbReference type="InterPro" id="IPR008927">
    <property type="entry name" value="6-PGluconate_DH-like_C_sf"/>
</dbReference>
<gene>
    <name evidence="6" type="ORF">GM160_00075</name>
</gene>
<dbReference type="Gene3D" id="3.40.50.720">
    <property type="entry name" value="NAD(P)-binding Rossmann-like Domain"/>
    <property type="match status" value="1"/>
</dbReference>
<feature type="active site" evidence="3">
    <location>
        <position position="163"/>
    </location>
</feature>
<dbReference type="GO" id="GO:0051287">
    <property type="term" value="F:NAD binding"/>
    <property type="evidence" value="ECO:0007669"/>
    <property type="project" value="InterPro"/>
</dbReference>
<dbReference type="InterPro" id="IPR002204">
    <property type="entry name" value="3-OH-isobutyrate_DH-rel_CS"/>
</dbReference>
<dbReference type="InterPro" id="IPR029154">
    <property type="entry name" value="HIBADH-like_NADP-bd"/>
</dbReference>
<dbReference type="PANTHER" id="PTHR43580">
    <property type="entry name" value="OXIDOREDUCTASE GLYR1-RELATED"/>
    <property type="match status" value="1"/>
</dbReference>
<proteinExistence type="predicted"/>
<dbReference type="InterPro" id="IPR006115">
    <property type="entry name" value="6PGDH_NADP-bd"/>
</dbReference>
<protein>
    <submittedName>
        <fullName evidence="6">NAD-binding protein</fullName>
    </submittedName>
</protein>
<dbReference type="Pfam" id="PF14833">
    <property type="entry name" value="NAD_binding_11"/>
    <property type="match status" value="1"/>
</dbReference>